<sequence>MNKKKKFFYLNIFFITILIVSICFFNYKLDPYGIWKTSFKYQVLEPNKNYAKTQFVLNNPEKYDSFIFGSSRVGHIETNLLHDGKYYNMTYSVGTQHEWLGTIKTFINNDVKIKNIILGIDDFSFTFDPQNNNNDLLRVPYQNLDYKEKFNKYLLRNPIDTYNLNTIRTLINGNYCFNKNDDILETGVTYGNDDEILSDIENHVNDPKFNNPANFFGVNRISESIDEMNEIISLCKDNNINLYVFFNPINKITYESNKEVTEEFKEQLQKITSYWDFSGYNDITTNNFYWYETSHYRNIVGKMIMEKMFNIELGVDVPNNFGEYHYLFKE</sequence>
<name>B2TPN8_CLOBB</name>
<dbReference type="EMBL" id="CP001056">
    <property type="protein sequence ID" value="ACD23278.1"/>
    <property type="molecule type" value="Genomic_DNA"/>
</dbReference>
<protein>
    <recommendedName>
        <fullName evidence="3">SGNH/GDSL hydrolase family protein</fullName>
    </recommendedName>
</protein>
<evidence type="ECO:0008006" key="3">
    <source>
        <dbReference type="Google" id="ProtNLM"/>
    </source>
</evidence>
<keyword evidence="1" id="KW-0472">Membrane</keyword>
<feature type="transmembrane region" description="Helical" evidence="1">
    <location>
        <begin position="7"/>
        <end position="27"/>
    </location>
</feature>
<keyword evidence="1" id="KW-1133">Transmembrane helix</keyword>
<dbReference type="HOGENOM" id="CLU_721229_0_0_9"/>
<gene>
    <name evidence="2" type="ordered locus">CLL_A3009</name>
</gene>
<keyword evidence="1" id="KW-0812">Transmembrane</keyword>
<evidence type="ECO:0000256" key="1">
    <source>
        <dbReference type="SAM" id="Phobius"/>
    </source>
</evidence>
<evidence type="ECO:0000313" key="2">
    <source>
        <dbReference type="EMBL" id="ACD23278.1"/>
    </source>
</evidence>
<proteinExistence type="predicted"/>
<dbReference type="AlphaFoldDB" id="B2TPN8"/>
<accession>B2TPN8</accession>
<reference evidence="2" key="2">
    <citation type="submission" date="2009-08" db="EMBL/GenBank/DDBJ databases">
        <authorList>
            <person name="Shrivastava S."/>
            <person name="Brinkac L.M."/>
            <person name="Dodson R.J."/>
            <person name="Harkins D.M."/>
            <person name="Durkin A.S."/>
            <person name="Sutton G."/>
        </authorList>
    </citation>
    <scope>NUCLEOTIDE SEQUENCE</scope>
    <source>
        <strain evidence="2">Eklund 17B</strain>
    </source>
</reference>
<dbReference type="KEGG" id="cbk:CLL_A3009"/>
<organism evidence="2">
    <name type="scientific">Clostridium botulinum (strain Eklund 17B / Type B)</name>
    <dbReference type="NCBI Taxonomy" id="935198"/>
    <lineage>
        <taxon>Bacteria</taxon>
        <taxon>Bacillati</taxon>
        <taxon>Bacillota</taxon>
        <taxon>Clostridia</taxon>
        <taxon>Eubacteriales</taxon>
        <taxon>Clostridiaceae</taxon>
        <taxon>Clostridium</taxon>
    </lineage>
</organism>
<reference evidence="2" key="1">
    <citation type="submission" date="2009-06" db="EMBL/GenBank/DDBJ databases">
        <authorList>
            <consortium name="US DOE Joint Genome Institute (JGI-PGF)"/>
            <person name="Lucas S."/>
            <person name="Copeland A."/>
            <person name="Lapidus A."/>
            <person name="Glavina del Rio T."/>
            <person name="Dalin E."/>
            <person name="Tice H."/>
            <person name="Bruce D."/>
            <person name="Goodwin L."/>
            <person name="Pitluck S."/>
            <person name="Kyrpides N."/>
            <person name="Mavromatis K."/>
            <person name="Ivanova N."/>
            <person name="Saunders E."/>
            <person name="Brettin T."/>
            <person name="Detter J.C."/>
            <person name="Han C."/>
            <person name="Larimer F."/>
            <person name="Land M."/>
            <person name="Hauser L."/>
            <person name="Markowitz V."/>
            <person name="Cheng J.-F."/>
            <person name="Hugenholtz P."/>
            <person name="Woyke T."/>
            <person name="Wu D."/>
            <person name="Gronow S."/>
            <person name="Klenk H.-P."/>
            <person name="Eisen J.A."/>
        </authorList>
    </citation>
    <scope>NUCLEOTIDE SEQUENCE</scope>
    <source>
        <strain evidence="2">Eklund 17B</strain>
    </source>
</reference>